<feature type="region of interest" description="Disordered" evidence="1">
    <location>
        <begin position="1"/>
        <end position="51"/>
    </location>
</feature>
<dbReference type="Proteomes" id="UP000017861">
    <property type="component" value="Unassembled WGS sequence"/>
</dbReference>
<comment type="caution">
    <text evidence="2">The sequence shown here is derived from an EMBL/GenBank/DDBJ whole genome shotgun (WGS) entry which is preliminary data.</text>
</comment>
<accession>V5AR76</accession>
<dbReference type="VEuPathDB" id="TriTrypDB:TCDM_08937"/>
<sequence>MTSRNRKKRKEKRKKRFSKKIRSEKKGEEKKNVTVRRGEEEKKHEDAVTAPQMRCQQALKSSRVCLMAWREHRIKQIPKAPKQLETMIQHLMLQGHEKKNKMKIKMSIRKKHQ</sequence>
<organism evidence="2 3">
    <name type="scientific">Trypanosoma cruzi Dm28c</name>
    <dbReference type="NCBI Taxonomy" id="1416333"/>
    <lineage>
        <taxon>Eukaryota</taxon>
        <taxon>Discoba</taxon>
        <taxon>Euglenozoa</taxon>
        <taxon>Kinetoplastea</taxon>
        <taxon>Metakinetoplastina</taxon>
        <taxon>Trypanosomatida</taxon>
        <taxon>Trypanosomatidae</taxon>
        <taxon>Trypanosoma</taxon>
        <taxon>Schizotrypanum</taxon>
    </lineage>
</organism>
<evidence type="ECO:0000313" key="3">
    <source>
        <dbReference type="Proteomes" id="UP000017861"/>
    </source>
</evidence>
<feature type="compositionally biased region" description="Basic and acidic residues" evidence="1">
    <location>
        <begin position="24"/>
        <end position="47"/>
    </location>
</feature>
<dbReference type="AlphaFoldDB" id="V5AR76"/>
<protein>
    <submittedName>
        <fullName evidence="2">Uncharacterized protein</fullName>
    </submittedName>
</protein>
<dbReference type="EMBL" id="AYLP01000134">
    <property type="protein sequence ID" value="ESS63285.1"/>
    <property type="molecule type" value="Genomic_DNA"/>
</dbReference>
<proteinExistence type="predicted"/>
<feature type="compositionally biased region" description="Basic residues" evidence="1">
    <location>
        <begin position="1"/>
        <end position="23"/>
    </location>
</feature>
<evidence type="ECO:0000313" key="2">
    <source>
        <dbReference type="EMBL" id="ESS63285.1"/>
    </source>
</evidence>
<reference evidence="2 3" key="1">
    <citation type="journal article" date="2014" name="Genome Announc.">
        <title>Trypanosoma cruzi Clone Dm28c Draft Genome Sequence.</title>
        <authorList>
            <person name="Grisard E.C."/>
            <person name="Teixeira S.M."/>
            <person name="de Almeida L.G."/>
            <person name="Stoco P.H."/>
            <person name="Gerber A.L."/>
            <person name="Talavera-Lopez C."/>
            <person name="Lima O.C."/>
            <person name="Andersson B."/>
            <person name="de Vasconcelos A.T."/>
        </authorList>
    </citation>
    <scope>NUCLEOTIDE SEQUENCE [LARGE SCALE GENOMIC DNA]</scope>
    <source>
        <strain evidence="2 3">Dm28c</strain>
    </source>
</reference>
<name>V5AR76_TRYCR</name>
<evidence type="ECO:0000256" key="1">
    <source>
        <dbReference type="SAM" id="MobiDB-lite"/>
    </source>
</evidence>
<gene>
    <name evidence="2" type="ORF">TCDM_08937</name>
</gene>